<dbReference type="Proteomes" id="UP000521872">
    <property type="component" value="Unassembled WGS sequence"/>
</dbReference>
<evidence type="ECO:0000313" key="4">
    <source>
        <dbReference type="Proteomes" id="UP000521872"/>
    </source>
</evidence>
<evidence type="ECO:0000313" key="3">
    <source>
        <dbReference type="EMBL" id="KAF4618956.1"/>
    </source>
</evidence>
<dbReference type="CDD" id="cd19075">
    <property type="entry name" value="AKR_AKR7A1-5"/>
    <property type="match status" value="1"/>
</dbReference>
<comment type="caution">
    <text evidence="3">The sequence shown here is derived from an EMBL/GenBank/DDBJ whole genome shotgun (WGS) entry which is preliminary data.</text>
</comment>
<dbReference type="InterPro" id="IPR050523">
    <property type="entry name" value="AKR_Detox_Biosynth"/>
</dbReference>
<sequence length="356" mass="39642">MEESISDVGEAVGVLNQDYISSLNFDISDLIRSTAMSLSATENAPTTQQKSELTVVMGAMTFGEQGKHGARVFDLKDVQAILDVFHSHGHTEIDTARFYAAGTSEEYLGKLNIASQGFKIQTKLYPAKYPALGLNITHDEASIKKHLQDSLKALNVKTLDMWYLHGPDRTVPYEITLKAVNDAYKEGLFKKFGISNYTAWEVAEIVGICKANGYVQPSVYQGIYNAIHRAAEPELFPCLRKFGISFYEFNPLAGGFFTGRYLAMEDAVDSGSRFDPENLQGQQYRARYWKEPYFKALNSVKQVADKHGLTLTEVALRWVSHHSLMKREHGDAILIGASSLKHIEQASSIAALGREK</sequence>
<proteinExistence type="predicted"/>
<dbReference type="PANTHER" id="PTHR43364">
    <property type="entry name" value="NADH-SPECIFIC METHYLGLYOXAL REDUCTASE-RELATED"/>
    <property type="match status" value="1"/>
</dbReference>
<organism evidence="3 4">
    <name type="scientific">Agrocybe pediades</name>
    <dbReference type="NCBI Taxonomy" id="84607"/>
    <lineage>
        <taxon>Eukaryota</taxon>
        <taxon>Fungi</taxon>
        <taxon>Dikarya</taxon>
        <taxon>Basidiomycota</taxon>
        <taxon>Agaricomycotina</taxon>
        <taxon>Agaricomycetes</taxon>
        <taxon>Agaricomycetidae</taxon>
        <taxon>Agaricales</taxon>
        <taxon>Agaricineae</taxon>
        <taxon>Strophariaceae</taxon>
        <taxon>Agrocybe</taxon>
    </lineage>
</organism>
<evidence type="ECO:0000256" key="1">
    <source>
        <dbReference type="ARBA" id="ARBA00023002"/>
    </source>
</evidence>
<protein>
    <recommendedName>
        <fullName evidence="2">NADP-dependent oxidoreductase domain-containing protein</fullName>
    </recommendedName>
</protein>
<dbReference type="Gene3D" id="3.20.20.100">
    <property type="entry name" value="NADP-dependent oxidoreductase domain"/>
    <property type="match status" value="1"/>
</dbReference>
<keyword evidence="1" id="KW-0560">Oxidoreductase</keyword>
<dbReference type="Pfam" id="PF00248">
    <property type="entry name" value="Aldo_ket_red"/>
    <property type="match status" value="1"/>
</dbReference>
<feature type="domain" description="NADP-dependent oxidoreductase" evidence="2">
    <location>
        <begin position="55"/>
        <end position="346"/>
    </location>
</feature>
<dbReference type="SUPFAM" id="SSF51430">
    <property type="entry name" value="NAD(P)-linked oxidoreductase"/>
    <property type="match status" value="1"/>
</dbReference>
<dbReference type="InterPro" id="IPR036812">
    <property type="entry name" value="NAD(P)_OxRdtase_dom_sf"/>
</dbReference>
<evidence type="ECO:0000259" key="2">
    <source>
        <dbReference type="Pfam" id="PF00248"/>
    </source>
</evidence>
<dbReference type="EMBL" id="JAACJL010000017">
    <property type="protein sequence ID" value="KAF4618956.1"/>
    <property type="molecule type" value="Genomic_DNA"/>
</dbReference>
<dbReference type="InterPro" id="IPR023210">
    <property type="entry name" value="NADP_OxRdtase_dom"/>
</dbReference>
<name>A0A8H4VQB3_9AGAR</name>
<dbReference type="PANTHER" id="PTHR43364:SF4">
    <property type="entry name" value="NAD(P)-LINKED OXIDOREDUCTASE SUPERFAMILY PROTEIN"/>
    <property type="match status" value="1"/>
</dbReference>
<accession>A0A8H4VQB3</accession>
<gene>
    <name evidence="3" type="ORF">D9613_009906</name>
</gene>
<dbReference type="AlphaFoldDB" id="A0A8H4VQB3"/>
<keyword evidence="4" id="KW-1185">Reference proteome</keyword>
<reference evidence="3 4" key="1">
    <citation type="submission" date="2019-12" db="EMBL/GenBank/DDBJ databases">
        <authorList>
            <person name="Floudas D."/>
            <person name="Bentzer J."/>
            <person name="Ahren D."/>
            <person name="Johansson T."/>
            <person name="Persson P."/>
            <person name="Tunlid A."/>
        </authorList>
    </citation>
    <scope>NUCLEOTIDE SEQUENCE [LARGE SCALE GENOMIC DNA]</scope>
    <source>
        <strain evidence="3 4">CBS 102.39</strain>
    </source>
</reference>
<dbReference type="GO" id="GO:0016491">
    <property type="term" value="F:oxidoreductase activity"/>
    <property type="evidence" value="ECO:0007669"/>
    <property type="project" value="UniProtKB-KW"/>
</dbReference>